<evidence type="ECO:0000313" key="4">
    <source>
        <dbReference type="Proteomes" id="UP000467193"/>
    </source>
</evidence>
<proteinExistence type="predicted"/>
<dbReference type="EMBL" id="AP022588">
    <property type="protein sequence ID" value="BBY31775.1"/>
    <property type="molecule type" value="Genomic_DNA"/>
</dbReference>
<evidence type="ECO:0000313" key="3">
    <source>
        <dbReference type="EMBL" id="BBY31775.1"/>
    </source>
</evidence>
<dbReference type="Proteomes" id="UP000467193">
    <property type="component" value="Chromosome"/>
</dbReference>
<protein>
    <submittedName>
        <fullName evidence="3">Esterase</fullName>
    </submittedName>
</protein>
<keyword evidence="1" id="KW-0378">Hydrolase</keyword>
<dbReference type="PANTHER" id="PTHR48081:SF8">
    <property type="entry name" value="ALPHA_BETA HYDROLASE FOLD-3 DOMAIN-CONTAINING PROTEIN-RELATED"/>
    <property type="match status" value="1"/>
</dbReference>
<name>A0A7I7QZQ2_9MYCO</name>
<reference evidence="3 4" key="1">
    <citation type="journal article" date="2019" name="Emerg. Microbes Infect.">
        <title>Comprehensive subspecies identification of 175 nontuberculous mycobacteria species based on 7547 genomic profiles.</title>
        <authorList>
            <person name="Matsumoto Y."/>
            <person name="Kinjo T."/>
            <person name="Motooka D."/>
            <person name="Nabeya D."/>
            <person name="Jung N."/>
            <person name="Uechi K."/>
            <person name="Horii T."/>
            <person name="Iida T."/>
            <person name="Fujita J."/>
            <person name="Nakamura S."/>
        </authorList>
    </citation>
    <scope>NUCLEOTIDE SEQUENCE [LARGE SCALE GENOMIC DNA]</scope>
    <source>
        <strain evidence="3 4">JCM 17899</strain>
    </source>
</reference>
<dbReference type="Gene3D" id="3.40.50.1820">
    <property type="entry name" value="alpha/beta hydrolase"/>
    <property type="match status" value="1"/>
</dbReference>
<dbReference type="RefSeq" id="WP_163801210.1">
    <property type="nucleotide sequence ID" value="NZ_AP022588.1"/>
</dbReference>
<keyword evidence="4" id="KW-1185">Reference proteome</keyword>
<dbReference type="GO" id="GO:0016787">
    <property type="term" value="F:hydrolase activity"/>
    <property type="evidence" value="ECO:0007669"/>
    <property type="project" value="UniProtKB-KW"/>
</dbReference>
<organism evidence="3 4">
    <name type="scientific">Mycolicibacterium sediminis</name>
    <dbReference type="NCBI Taxonomy" id="1286180"/>
    <lineage>
        <taxon>Bacteria</taxon>
        <taxon>Bacillati</taxon>
        <taxon>Actinomycetota</taxon>
        <taxon>Actinomycetes</taxon>
        <taxon>Mycobacteriales</taxon>
        <taxon>Mycobacteriaceae</taxon>
        <taxon>Mycolicibacterium</taxon>
    </lineage>
</organism>
<dbReference type="KEGG" id="msei:MSEDJ_58710"/>
<evidence type="ECO:0000259" key="2">
    <source>
        <dbReference type="Pfam" id="PF07859"/>
    </source>
</evidence>
<dbReference type="InterPro" id="IPR050300">
    <property type="entry name" value="GDXG_lipolytic_enzyme"/>
</dbReference>
<dbReference type="PANTHER" id="PTHR48081">
    <property type="entry name" value="AB HYDROLASE SUPERFAMILY PROTEIN C4A8.06C"/>
    <property type="match status" value="1"/>
</dbReference>
<dbReference type="AlphaFoldDB" id="A0A7I7QZQ2"/>
<gene>
    <name evidence="3" type="primary">aes_2</name>
    <name evidence="3" type="ORF">MSEDJ_58710</name>
</gene>
<accession>A0A7I7QZQ2</accession>
<sequence>MSGWRGAGDHRGVVVLDPAIIELIDAMSTPPTLRQLGPQDGRIALREAQQTLREHPGTTARFHTAEVGPAGLTGLWVIRPRHAEGPLPTVFYLHGGRWMFGDADTHAHVVSELAVGAGVAMVVPEYSRTPEARYPVALEECYAALLWVHANADDLHLDVTSIALAGDCAGATIATAVAMLAKSRGGPRLRAQLLYYPPTDAACDSASHREFGDGYLLSSAEQAWYWNQYCDGDRTCPTVSPLYARPEDLTGLPPTMVVTAEADVVRDEGADFARNLRRAGVDVTALRYLGTVHDFVVLSRLAEIAPARAAIAQGSWFLRERLHA</sequence>
<feature type="domain" description="Alpha/beta hydrolase fold-3" evidence="2">
    <location>
        <begin position="90"/>
        <end position="296"/>
    </location>
</feature>
<dbReference type="Pfam" id="PF07859">
    <property type="entry name" value="Abhydrolase_3"/>
    <property type="match status" value="1"/>
</dbReference>
<dbReference type="SUPFAM" id="SSF53474">
    <property type="entry name" value="alpha/beta-Hydrolases"/>
    <property type="match status" value="1"/>
</dbReference>
<evidence type="ECO:0000256" key="1">
    <source>
        <dbReference type="ARBA" id="ARBA00022801"/>
    </source>
</evidence>
<dbReference type="InterPro" id="IPR029058">
    <property type="entry name" value="AB_hydrolase_fold"/>
</dbReference>
<dbReference type="InterPro" id="IPR013094">
    <property type="entry name" value="AB_hydrolase_3"/>
</dbReference>